<organism evidence="1 2">
    <name type="scientific">Lophium mytilinum</name>
    <dbReference type="NCBI Taxonomy" id="390894"/>
    <lineage>
        <taxon>Eukaryota</taxon>
        <taxon>Fungi</taxon>
        <taxon>Dikarya</taxon>
        <taxon>Ascomycota</taxon>
        <taxon>Pezizomycotina</taxon>
        <taxon>Dothideomycetes</taxon>
        <taxon>Pleosporomycetidae</taxon>
        <taxon>Mytilinidiales</taxon>
        <taxon>Mytilinidiaceae</taxon>
        <taxon>Lophium</taxon>
    </lineage>
</organism>
<dbReference type="PANTHER" id="PTHR34144">
    <property type="entry name" value="CHROMOSOME 8, WHOLE GENOME SHOTGUN SEQUENCE"/>
    <property type="match status" value="1"/>
</dbReference>
<sequence>MLLRRRKLFKFIFYLFYADQAFNIISLLNGVLRPSYMSPPPHYLQLATQIQDSSESGRGNSYGKKVFIAANIINEELIRGSWGDNLLQLVDILGPENVFVSIYENDAGYGTRDALMDLRDKLSCNTSIVAGDHISLSSFPTVIIPTTGEVRTKRLLYLAEVRNRAILPLQSGLSIDAWAASHPTFKSAATTRFDRILFLNDVFFNPVDAVQLLFSTNEGRYDAACAIDFVGKVKFHDTFVVRDTDGYSLGLAFYPWFTPSGSATSRNDVLSQTDAVRVRSCWGGMAAFDAAQNSFAGDTTNSSLSLPGLTFRSITEPFFEEGECCLLFADLEIRRAAIHNMFPASSSVQSQSSDAKPLSAGVFINPYIRVAYSPATWAWLPTARRYERTFQFLQYWRSKTGHWPEHNYRRTHEAGTMVEERVWVRVGSDRIGGRWEIQRRVADAGGWCGQRRMFLMKRDLGEANRDGWGQNWEEVDVPGGKGQ</sequence>
<gene>
    <name evidence="1" type="ORF">BU16DRAFT_509484</name>
</gene>
<proteinExistence type="predicted"/>
<keyword evidence="2" id="KW-1185">Reference proteome</keyword>
<protein>
    <recommendedName>
        <fullName evidence="3">Glycosyltransferase family 69 protein</fullName>
    </recommendedName>
</protein>
<evidence type="ECO:0000313" key="2">
    <source>
        <dbReference type="Proteomes" id="UP000799750"/>
    </source>
</evidence>
<dbReference type="OrthoDB" id="262547at2759"/>
<dbReference type="Pfam" id="PF11735">
    <property type="entry name" value="CAP59_mtransfer"/>
    <property type="match status" value="1"/>
</dbReference>
<name>A0A6A6QVL3_9PEZI</name>
<accession>A0A6A6QVL3</accession>
<dbReference type="PANTHER" id="PTHR34144:SF8">
    <property type="entry name" value="GLYCOSYLTRANSFERASE FAMILY 69 PROTEIN"/>
    <property type="match status" value="1"/>
</dbReference>
<dbReference type="InterPro" id="IPR021047">
    <property type="entry name" value="Mannosyltransferase_CMT1"/>
</dbReference>
<dbReference type="EMBL" id="MU004188">
    <property type="protein sequence ID" value="KAF2496435.1"/>
    <property type="molecule type" value="Genomic_DNA"/>
</dbReference>
<evidence type="ECO:0008006" key="3">
    <source>
        <dbReference type="Google" id="ProtNLM"/>
    </source>
</evidence>
<reference evidence="1" key="1">
    <citation type="journal article" date="2020" name="Stud. Mycol.">
        <title>101 Dothideomycetes genomes: a test case for predicting lifestyles and emergence of pathogens.</title>
        <authorList>
            <person name="Haridas S."/>
            <person name="Albert R."/>
            <person name="Binder M."/>
            <person name="Bloem J."/>
            <person name="Labutti K."/>
            <person name="Salamov A."/>
            <person name="Andreopoulos B."/>
            <person name="Baker S."/>
            <person name="Barry K."/>
            <person name="Bills G."/>
            <person name="Bluhm B."/>
            <person name="Cannon C."/>
            <person name="Castanera R."/>
            <person name="Culley D."/>
            <person name="Daum C."/>
            <person name="Ezra D."/>
            <person name="Gonzalez J."/>
            <person name="Henrissat B."/>
            <person name="Kuo A."/>
            <person name="Liang C."/>
            <person name="Lipzen A."/>
            <person name="Lutzoni F."/>
            <person name="Magnuson J."/>
            <person name="Mondo S."/>
            <person name="Nolan M."/>
            <person name="Ohm R."/>
            <person name="Pangilinan J."/>
            <person name="Park H.-J."/>
            <person name="Ramirez L."/>
            <person name="Alfaro M."/>
            <person name="Sun H."/>
            <person name="Tritt A."/>
            <person name="Yoshinaga Y."/>
            <person name="Zwiers L.-H."/>
            <person name="Turgeon B."/>
            <person name="Goodwin S."/>
            <person name="Spatafora J."/>
            <person name="Crous P."/>
            <person name="Grigoriev I."/>
        </authorList>
    </citation>
    <scope>NUCLEOTIDE SEQUENCE</scope>
    <source>
        <strain evidence="1">CBS 269.34</strain>
    </source>
</reference>
<dbReference type="Proteomes" id="UP000799750">
    <property type="component" value="Unassembled WGS sequence"/>
</dbReference>
<evidence type="ECO:0000313" key="1">
    <source>
        <dbReference type="EMBL" id="KAF2496435.1"/>
    </source>
</evidence>
<dbReference type="AlphaFoldDB" id="A0A6A6QVL3"/>